<protein>
    <recommendedName>
        <fullName evidence="2">Amidohydrolase-related domain-containing protein</fullName>
    </recommendedName>
</protein>
<dbReference type="SUPFAM" id="SSF51338">
    <property type="entry name" value="Composite domain of metallo-dependent hydrolases"/>
    <property type="match status" value="1"/>
</dbReference>
<dbReference type="InterPro" id="IPR006680">
    <property type="entry name" value="Amidohydro-rel"/>
</dbReference>
<keyword evidence="1" id="KW-0378">Hydrolase</keyword>
<reference evidence="3" key="1">
    <citation type="journal article" date="2014" name="Front. Microbiol.">
        <title>High frequency of phylogenetically diverse reductive dehalogenase-homologous genes in deep subseafloor sedimentary metagenomes.</title>
        <authorList>
            <person name="Kawai M."/>
            <person name="Futagami T."/>
            <person name="Toyoda A."/>
            <person name="Takaki Y."/>
            <person name="Nishi S."/>
            <person name="Hori S."/>
            <person name="Arai W."/>
            <person name="Tsubouchi T."/>
            <person name="Morono Y."/>
            <person name="Uchiyama I."/>
            <person name="Ito T."/>
            <person name="Fujiyama A."/>
            <person name="Inagaki F."/>
            <person name="Takami H."/>
        </authorList>
    </citation>
    <scope>NUCLEOTIDE SEQUENCE</scope>
    <source>
        <strain evidence="3">Expedition CK06-06</strain>
    </source>
</reference>
<dbReference type="InterPro" id="IPR011059">
    <property type="entry name" value="Metal-dep_hydrolase_composite"/>
</dbReference>
<dbReference type="InterPro" id="IPR050287">
    <property type="entry name" value="MTA/SAH_deaminase"/>
</dbReference>
<comment type="caution">
    <text evidence="3">The sequence shown here is derived from an EMBL/GenBank/DDBJ whole genome shotgun (WGS) entry which is preliminary data.</text>
</comment>
<sequence length="121" mass="13534">MDMAAKLHKVNKLDPTVMDAQTLFKMATIDGARALGLEKVTGSLEVGKRADLIIIDTKKPHLIPMYNPYSHLVYAAGGHDVKHSIINGSIVMEDRKLLTLEVEDIMEQAKEQSHRVREWVG</sequence>
<dbReference type="Gene3D" id="3.20.20.140">
    <property type="entry name" value="Metal-dependent hydrolases"/>
    <property type="match status" value="1"/>
</dbReference>
<evidence type="ECO:0000259" key="2">
    <source>
        <dbReference type="Pfam" id="PF01979"/>
    </source>
</evidence>
<organism evidence="3">
    <name type="scientific">marine sediment metagenome</name>
    <dbReference type="NCBI Taxonomy" id="412755"/>
    <lineage>
        <taxon>unclassified sequences</taxon>
        <taxon>metagenomes</taxon>
        <taxon>ecological metagenomes</taxon>
    </lineage>
</organism>
<gene>
    <name evidence="3" type="ORF">S01H1_02523</name>
</gene>
<dbReference type="Gene3D" id="2.30.40.10">
    <property type="entry name" value="Urease, subunit C, domain 1"/>
    <property type="match status" value="1"/>
</dbReference>
<dbReference type="PANTHER" id="PTHR43794:SF11">
    <property type="entry name" value="AMIDOHYDROLASE-RELATED DOMAIN-CONTAINING PROTEIN"/>
    <property type="match status" value="1"/>
</dbReference>
<evidence type="ECO:0000313" key="3">
    <source>
        <dbReference type="EMBL" id="GAF85829.1"/>
    </source>
</evidence>
<accession>X0SXX1</accession>
<dbReference type="GO" id="GO:0016810">
    <property type="term" value="F:hydrolase activity, acting on carbon-nitrogen (but not peptide) bonds"/>
    <property type="evidence" value="ECO:0007669"/>
    <property type="project" value="InterPro"/>
</dbReference>
<dbReference type="Pfam" id="PF01979">
    <property type="entry name" value="Amidohydro_1"/>
    <property type="match status" value="1"/>
</dbReference>
<feature type="domain" description="Amidohydrolase-related" evidence="2">
    <location>
        <begin position="1"/>
        <end position="91"/>
    </location>
</feature>
<dbReference type="AlphaFoldDB" id="X0SXX1"/>
<name>X0SXX1_9ZZZZ</name>
<dbReference type="PANTHER" id="PTHR43794">
    <property type="entry name" value="AMINOHYDROLASE SSNA-RELATED"/>
    <property type="match status" value="1"/>
</dbReference>
<evidence type="ECO:0000256" key="1">
    <source>
        <dbReference type="ARBA" id="ARBA00022801"/>
    </source>
</evidence>
<dbReference type="EMBL" id="BARS01001227">
    <property type="protein sequence ID" value="GAF85829.1"/>
    <property type="molecule type" value="Genomic_DNA"/>
</dbReference>
<proteinExistence type="predicted"/>